<evidence type="ECO:0000256" key="1">
    <source>
        <dbReference type="SAM" id="Phobius"/>
    </source>
</evidence>
<accession>A0A0D2NDV5</accession>
<keyword evidence="1" id="KW-0472">Membrane</keyword>
<feature type="transmembrane region" description="Helical" evidence="1">
    <location>
        <begin position="43"/>
        <end position="64"/>
    </location>
</feature>
<protein>
    <submittedName>
        <fullName evidence="2">Uncharacterized protein</fullName>
    </submittedName>
</protein>
<dbReference type="Proteomes" id="UP000054270">
    <property type="component" value="Unassembled WGS sequence"/>
</dbReference>
<name>A0A0D2NDV5_HYPSF</name>
<keyword evidence="1" id="KW-0812">Transmembrane</keyword>
<keyword evidence="1" id="KW-1133">Transmembrane helix</keyword>
<sequence>MTFGVTLLTTVLIAYKIYSYTRCYPRMGVTRTFKNIAEVLVQSAAAYSLAALLAAVLAIIPQNSINETVWFSAENYAGALLFVTAGMAPTIMVARVAMQELPQVEESCTTHLSDLEFRADSSPSGNTSQILSHGIRVRVGASRADMSSEGHDLEKRRPLEALVEEEV</sequence>
<evidence type="ECO:0000313" key="3">
    <source>
        <dbReference type="Proteomes" id="UP000054270"/>
    </source>
</evidence>
<dbReference type="EMBL" id="KN817607">
    <property type="protein sequence ID" value="KJA17214.1"/>
    <property type="molecule type" value="Genomic_DNA"/>
</dbReference>
<reference evidence="3" key="1">
    <citation type="submission" date="2014-04" db="EMBL/GenBank/DDBJ databases">
        <title>Evolutionary Origins and Diversification of the Mycorrhizal Mutualists.</title>
        <authorList>
            <consortium name="DOE Joint Genome Institute"/>
            <consortium name="Mycorrhizal Genomics Consortium"/>
            <person name="Kohler A."/>
            <person name="Kuo A."/>
            <person name="Nagy L.G."/>
            <person name="Floudas D."/>
            <person name="Copeland A."/>
            <person name="Barry K.W."/>
            <person name="Cichocki N."/>
            <person name="Veneault-Fourrey C."/>
            <person name="LaButti K."/>
            <person name="Lindquist E.A."/>
            <person name="Lipzen A."/>
            <person name="Lundell T."/>
            <person name="Morin E."/>
            <person name="Murat C."/>
            <person name="Riley R."/>
            <person name="Ohm R."/>
            <person name="Sun H."/>
            <person name="Tunlid A."/>
            <person name="Henrissat B."/>
            <person name="Grigoriev I.V."/>
            <person name="Hibbett D.S."/>
            <person name="Martin F."/>
        </authorList>
    </citation>
    <scope>NUCLEOTIDE SEQUENCE [LARGE SCALE GENOMIC DNA]</scope>
    <source>
        <strain evidence="3">FD-334 SS-4</strain>
    </source>
</reference>
<evidence type="ECO:0000313" key="2">
    <source>
        <dbReference type="EMBL" id="KJA17214.1"/>
    </source>
</evidence>
<dbReference type="AlphaFoldDB" id="A0A0D2NDV5"/>
<gene>
    <name evidence="2" type="ORF">HYPSUDRAFT_206386</name>
</gene>
<organism evidence="2 3">
    <name type="scientific">Hypholoma sublateritium (strain FD-334 SS-4)</name>
    <dbReference type="NCBI Taxonomy" id="945553"/>
    <lineage>
        <taxon>Eukaryota</taxon>
        <taxon>Fungi</taxon>
        <taxon>Dikarya</taxon>
        <taxon>Basidiomycota</taxon>
        <taxon>Agaricomycotina</taxon>
        <taxon>Agaricomycetes</taxon>
        <taxon>Agaricomycetidae</taxon>
        <taxon>Agaricales</taxon>
        <taxon>Agaricineae</taxon>
        <taxon>Strophariaceae</taxon>
        <taxon>Hypholoma</taxon>
    </lineage>
</organism>
<proteinExistence type="predicted"/>
<keyword evidence="3" id="KW-1185">Reference proteome</keyword>
<feature type="transmembrane region" description="Helical" evidence="1">
    <location>
        <begin position="76"/>
        <end position="98"/>
    </location>
</feature>